<evidence type="ECO:0000313" key="1">
    <source>
        <dbReference type="EMBL" id="KAI4341978.1"/>
    </source>
</evidence>
<sequence length="192" mass="20848">MDSATTRPRPSSPGNRFLSSYPSPPVPSSSSPFELSEADVCFSSDFPLPTSDPRRYPTAGILSILPSSKGIVVPSVPRKVLLALPRPSPPEREYSKSVPNGARFPRSDPVRVPLAGLSQGGRRRRGPGDDEDDMGYGEEDDMLPPHEMTARGSRKVTCCSVLEGAGRTLKGRDLRQVRNAIWKQTGFLDAVE</sequence>
<dbReference type="EMBL" id="CM042886">
    <property type="protein sequence ID" value="KAI4341978.1"/>
    <property type="molecule type" value="Genomic_DNA"/>
</dbReference>
<comment type="caution">
    <text evidence="1">The sequence shown here is derived from an EMBL/GenBank/DDBJ whole genome shotgun (WGS) entry which is preliminary data.</text>
</comment>
<keyword evidence="2" id="KW-1185">Reference proteome</keyword>
<evidence type="ECO:0000313" key="2">
    <source>
        <dbReference type="Proteomes" id="UP001057402"/>
    </source>
</evidence>
<accession>A0ACB9NZR0</accession>
<proteinExistence type="predicted"/>
<protein>
    <submittedName>
        <fullName evidence="1">Uncharacterized protein</fullName>
    </submittedName>
</protein>
<organism evidence="1 2">
    <name type="scientific">Melastoma candidum</name>
    <dbReference type="NCBI Taxonomy" id="119954"/>
    <lineage>
        <taxon>Eukaryota</taxon>
        <taxon>Viridiplantae</taxon>
        <taxon>Streptophyta</taxon>
        <taxon>Embryophyta</taxon>
        <taxon>Tracheophyta</taxon>
        <taxon>Spermatophyta</taxon>
        <taxon>Magnoliopsida</taxon>
        <taxon>eudicotyledons</taxon>
        <taxon>Gunneridae</taxon>
        <taxon>Pentapetalae</taxon>
        <taxon>rosids</taxon>
        <taxon>malvids</taxon>
        <taxon>Myrtales</taxon>
        <taxon>Melastomataceae</taxon>
        <taxon>Melastomatoideae</taxon>
        <taxon>Melastomateae</taxon>
        <taxon>Melastoma</taxon>
    </lineage>
</organism>
<reference evidence="2" key="1">
    <citation type="journal article" date="2023" name="Front. Plant Sci.">
        <title>Chromosomal-level genome assembly of Melastoma candidum provides insights into trichome evolution.</title>
        <authorList>
            <person name="Zhong Y."/>
            <person name="Wu W."/>
            <person name="Sun C."/>
            <person name="Zou P."/>
            <person name="Liu Y."/>
            <person name="Dai S."/>
            <person name="Zhou R."/>
        </authorList>
    </citation>
    <scope>NUCLEOTIDE SEQUENCE [LARGE SCALE GENOMIC DNA]</scope>
</reference>
<name>A0ACB9NZR0_9MYRT</name>
<dbReference type="Proteomes" id="UP001057402">
    <property type="component" value="Chromosome 7"/>
</dbReference>
<gene>
    <name evidence="1" type="ORF">MLD38_026644</name>
</gene>